<dbReference type="InterPro" id="IPR002049">
    <property type="entry name" value="LE_dom"/>
</dbReference>
<feature type="disulfide bond" evidence="10">
    <location>
        <begin position="714"/>
        <end position="723"/>
    </location>
</feature>
<keyword evidence="3" id="KW-0272">Extracellular matrix</keyword>
<dbReference type="SMART" id="SM00136">
    <property type="entry name" value="LamNT"/>
    <property type="match status" value="1"/>
</dbReference>
<keyword evidence="5" id="KW-0677">Repeat</keyword>
<feature type="region of interest" description="Disordered" evidence="11">
    <location>
        <begin position="214"/>
        <end position="262"/>
    </location>
</feature>
<dbReference type="Pfam" id="PF00053">
    <property type="entry name" value="EGF_laminin"/>
    <property type="match status" value="7"/>
</dbReference>
<dbReference type="SMART" id="SM00180">
    <property type="entry name" value="EGF_Lam"/>
    <property type="match status" value="8"/>
</dbReference>
<dbReference type="Pfam" id="PF00055">
    <property type="entry name" value="Laminin_N"/>
    <property type="match status" value="1"/>
</dbReference>
<reference evidence="14 15" key="1">
    <citation type="journal article" date="2014" name="Nat. Genet.">
        <title>Genome and transcriptome of the porcine whipworm Trichuris suis.</title>
        <authorList>
            <person name="Jex A.R."/>
            <person name="Nejsum P."/>
            <person name="Schwarz E.M."/>
            <person name="Hu L."/>
            <person name="Young N.D."/>
            <person name="Hall R.S."/>
            <person name="Korhonen P.K."/>
            <person name="Liao S."/>
            <person name="Thamsborg S."/>
            <person name="Xia J."/>
            <person name="Xu P."/>
            <person name="Wang S."/>
            <person name="Scheerlinck J.P."/>
            <person name="Hofmann A."/>
            <person name="Sternberg P.W."/>
            <person name="Wang J."/>
            <person name="Gasser R.B."/>
        </authorList>
    </citation>
    <scope>NUCLEOTIDE SEQUENCE [LARGE SCALE GENOMIC DNA]</scope>
    <source>
        <strain evidence="14">DCEP-RM93M</strain>
    </source>
</reference>
<feature type="domain" description="Laminin EGF-like" evidence="12">
    <location>
        <begin position="647"/>
        <end position="692"/>
    </location>
</feature>
<keyword evidence="6" id="KW-0084">Basement membrane</keyword>
<dbReference type="GO" id="GO:0007411">
    <property type="term" value="P:axon guidance"/>
    <property type="evidence" value="ECO:0007669"/>
    <property type="project" value="TreeGrafter"/>
</dbReference>
<accession>A0A085M091</accession>
<sequence length="880" mass="98096">MPWSGLRYNMCILSFIHWRNGQHVSTPVPGAHEVLNVVQERGEPVERSAFTYTAWTATNARSTRSDGTGYSNFSSSTACGGMRKTTAGEALYNNGYPASLVSSVIRRRVNMPKVTRPREQGPLVVFPYYVGLGERLKRLGRTLDFRVYFKTSASLRSSLRNDKIKVPLDQRPGVVYKITCGCNASYIGETGNTLFHRFKQHRDGVNSYRKALKEVAGTEPTQNDQNRPPTPDGRVPEDIPQRRGRGRPRKKPAKTVTKKRDARKTMANAIKGSAVVEHSSQCSLDLRPKIICRESLFSLRKLKEAFYIRHNAPSMSRNKGVEEFHVAYVSLQMANSPRPGLWVLERSTDHGKTYLPWQYFAETPAQCEEFFGPDSLQPIMDDDSVICSTEYSQIIPLGNGQIFITLLNNRPGRGNFSHSDKLQRFTRATNVRIRLLRTKTLQGHLMDLNDKKDPTITRRYFYSIKEIEMGGRCVCHGHAETCDILDPLRPTRLLCRCEHNTCGDQCEQCCPGFKQKPWRPVREGQIFECEPCNCFGHSTECEYDPEVDANQKSLDIHGQYKGGGVCKNCRHNTTGINCETCKPGFFRPTGRKAESVDACIPCRCDSPFFDGNCDPETGRCHCARQFQSPKCDACSRGYYGFPECKECACFLPGSEGAVCLPQGEQCPCKTNFNGKHCNMCSHGHHSFPLCAACACSQPGSVDNVCNRITGQCYCKMNYNGTACERCASGYFNYPKCTFCSCNTAGALPQICNDITGACICKPTHAGNSCDKCSDGYFRFPACEACHCSLDGAFSTSCNIQTGQCQCKPNYTGRKCDHCAAGYYGFPRCLACQCSRYGSLGTTCTDEGQCFCKPGFTGSKCDSCKENFFNYPLCEGKLFST</sequence>
<dbReference type="PRINTS" id="PR00011">
    <property type="entry name" value="EGFLAMININ"/>
</dbReference>
<comment type="subcellular location">
    <subcellularLocation>
        <location evidence="1">Secreted</location>
        <location evidence="1">Extracellular space</location>
        <location evidence="1">Extracellular matrix</location>
        <location evidence="1">Basement membrane</location>
    </subcellularLocation>
</comment>
<dbReference type="InterPro" id="IPR050440">
    <property type="entry name" value="Laminin/Netrin_ECM"/>
</dbReference>
<feature type="disulfide bond" evidence="10">
    <location>
        <begin position="695"/>
        <end position="712"/>
    </location>
</feature>
<feature type="disulfide bond" evidence="10">
    <location>
        <begin position="693"/>
        <end position="705"/>
    </location>
</feature>
<dbReference type="PANTHER" id="PTHR10574:SF406">
    <property type="entry name" value="LAMININ SUBUNIT ALPHA 5"/>
    <property type="match status" value="1"/>
</dbReference>
<dbReference type="Gene3D" id="2.10.25.10">
    <property type="entry name" value="Laminin"/>
    <property type="match status" value="7"/>
</dbReference>
<dbReference type="GO" id="GO:0005201">
    <property type="term" value="F:extracellular matrix structural constituent"/>
    <property type="evidence" value="ECO:0007669"/>
    <property type="project" value="TreeGrafter"/>
</dbReference>
<dbReference type="FunFam" id="2.10.25.10:FF:000069">
    <property type="entry name" value="Laminin subunit alpha 1"/>
    <property type="match status" value="1"/>
</dbReference>
<evidence type="ECO:0000256" key="6">
    <source>
        <dbReference type="ARBA" id="ARBA00022869"/>
    </source>
</evidence>
<keyword evidence="4" id="KW-0732">Signal</keyword>
<feature type="domain" description="Laminin EGF-like" evidence="12">
    <location>
        <begin position="693"/>
        <end position="738"/>
    </location>
</feature>
<dbReference type="CDD" id="cd00055">
    <property type="entry name" value="EGF_Lam"/>
    <property type="match status" value="8"/>
</dbReference>
<protein>
    <recommendedName>
        <fullName evidence="16">Laminin EGF-like protein</fullName>
    </recommendedName>
</protein>
<feature type="disulfide bond" evidence="10">
    <location>
        <begin position="647"/>
        <end position="659"/>
    </location>
</feature>
<dbReference type="FunFam" id="2.10.25.10:FF:000082">
    <property type="entry name" value="Laminin subunit alpha 1"/>
    <property type="match status" value="1"/>
</dbReference>
<feature type="disulfide bond" evidence="10">
    <location>
        <begin position="851"/>
        <end position="860"/>
    </location>
</feature>
<feature type="domain" description="Laminin EGF-like" evidence="12">
    <location>
        <begin position="831"/>
        <end position="875"/>
    </location>
</feature>
<dbReference type="Gene3D" id="2.60.120.260">
    <property type="entry name" value="Galactose-binding domain-like"/>
    <property type="match status" value="1"/>
</dbReference>
<feature type="disulfide bond" evidence="10">
    <location>
        <begin position="831"/>
        <end position="843"/>
    </location>
</feature>
<dbReference type="Proteomes" id="UP000030764">
    <property type="component" value="Unassembled WGS sequence"/>
</dbReference>
<feature type="disulfide bond" evidence="10">
    <location>
        <begin position="760"/>
        <end position="769"/>
    </location>
</feature>
<feature type="disulfide bond" evidence="10">
    <location>
        <begin position="569"/>
        <end position="578"/>
    </location>
</feature>
<gene>
    <name evidence="14" type="ORF">M513_08444</name>
</gene>
<dbReference type="FunFam" id="2.10.25.10:FF:000209">
    <property type="entry name" value="Laminin subunit alpha 5"/>
    <property type="match status" value="2"/>
</dbReference>
<feature type="disulfide bond" evidence="10">
    <location>
        <begin position="649"/>
        <end position="666"/>
    </location>
</feature>
<evidence type="ECO:0000256" key="2">
    <source>
        <dbReference type="ARBA" id="ARBA00022525"/>
    </source>
</evidence>
<evidence type="ECO:0000256" key="1">
    <source>
        <dbReference type="ARBA" id="ARBA00004302"/>
    </source>
</evidence>
<dbReference type="PROSITE" id="PS01248">
    <property type="entry name" value="EGF_LAM_1"/>
    <property type="match status" value="3"/>
</dbReference>
<keyword evidence="2" id="KW-0964">Secreted</keyword>
<evidence type="ECO:0000313" key="14">
    <source>
        <dbReference type="EMBL" id="KFD50637.1"/>
    </source>
</evidence>
<evidence type="ECO:0008006" key="16">
    <source>
        <dbReference type="Google" id="ProtNLM"/>
    </source>
</evidence>
<evidence type="ECO:0000256" key="8">
    <source>
        <dbReference type="ARBA" id="ARBA00023180"/>
    </source>
</evidence>
<organism evidence="14 15">
    <name type="scientific">Trichuris suis</name>
    <name type="common">pig whipworm</name>
    <dbReference type="NCBI Taxonomy" id="68888"/>
    <lineage>
        <taxon>Eukaryota</taxon>
        <taxon>Metazoa</taxon>
        <taxon>Ecdysozoa</taxon>
        <taxon>Nematoda</taxon>
        <taxon>Enoplea</taxon>
        <taxon>Dorylaimia</taxon>
        <taxon>Trichinellida</taxon>
        <taxon>Trichuridae</taxon>
        <taxon>Trichuris</taxon>
    </lineage>
</organism>
<keyword evidence="9 10" id="KW-0424">Laminin EGF-like domain</keyword>
<dbReference type="FunFam" id="2.10.25.10:FF:000094">
    <property type="entry name" value="Laminin subunit alpha-2"/>
    <property type="match status" value="1"/>
</dbReference>
<feature type="disulfide bond" evidence="10">
    <location>
        <begin position="785"/>
        <end position="797"/>
    </location>
</feature>
<evidence type="ECO:0000256" key="7">
    <source>
        <dbReference type="ARBA" id="ARBA00023157"/>
    </source>
</evidence>
<feature type="disulfide bond" evidence="10">
    <location>
        <begin position="668"/>
        <end position="677"/>
    </location>
</feature>
<dbReference type="GO" id="GO:0009887">
    <property type="term" value="P:animal organ morphogenesis"/>
    <property type="evidence" value="ECO:0007669"/>
    <property type="project" value="TreeGrafter"/>
</dbReference>
<keyword evidence="8" id="KW-0325">Glycoprotein</keyword>
<evidence type="ECO:0000256" key="4">
    <source>
        <dbReference type="ARBA" id="ARBA00022729"/>
    </source>
</evidence>
<name>A0A085M091_9BILA</name>
<proteinExistence type="predicted"/>
<keyword evidence="15" id="KW-1185">Reference proteome</keyword>
<comment type="caution">
    <text evidence="10">Lacks conserved residue(s) required for the propagation of feature annotation.</text>
</comment>
<feature type="disulfide bond" evidence="10">
    <location>
        <begin position="787"/>
        <end position="804"/>
    </location>
</feature>
<dbReference type="SUPFAM" id="SSF57196">
    <property type="entry name" value="EGF/Laminin"/>
    <property type="match status" value="7"/>
</dbReference>
<dbReference type="GO" id="GO:0005604">
    <property type="term" value="C:basement membrane"/>
    <property type="evidence" value="ECO:0007669"/>
    <property type="project" value="UniProtKB-SubCell"/>
</dbReference>
<evidence type="ECO:0000256" key="11">
    <source>
        <dbReference type="SAM" id="MobiDB-lite"/>
    </source>
</evidence>
<evidence type="ECO:0000259" key="13">
    <source>
        <dbReference type="PROSITE" id="PS51117"/>
    </source>
</evidence>
<evidence type="ECO:0000256" key="3">
    <source>
        <dbReference type="ARBA" id="ARBA00022530"/>
    </source>
</evidence>
<feature type="compositionally biased region" description="Basic residues" evidence="11">
    <location>
        <begin position="242"/>
        <end position="262"/>
    </location>
</feature>
<dbReference type="PANTHER" id="PTHR10574">
    <property type="entry name" value="NETRIN/LAMININ-RELATED"/>
    <property type="match status" value="1"/>
</dbReference>
<feature type="domain" description="Laminin EGF-like" evidence="12">
    <location>
        <begin position="785"/>
        <end position="830"/>
    </location>
</feature>
<feature type="domain" description="Laminin EGF-like" evidence="12">
    <location>
        <begin position="532"/>
        <end position="601"/>
    </location>
</feature>
<dbReference type="InterPro" id="IPR008211">
    <property type="entry name" value="Laminin_N"/>
</dbReference>
<evidence type="ECO:0000313" key="15">
    <source>
        <dbReference type="Proteomes" id="UP000030764"/>
    </source>
</evidence>
<evidence type="ECO:0000259" key="12">
    <source>
        <dbReference type="PROSITE" id="PS50027"/>
    </source>
</evidence>
<keyword evidence="7 10" id="KW-1015">Disulfide bond</keyword>
<evidence type="ECO:0000256" key="5">
    <source>
        <dbReference type="ARBA" id="ARBA00022737"/>
    </source>
</evidence>
<feature type="disulfide bond" evidence="10">
    <location>
        <begin position="806"/>
        <end position="815"/>
    </location>
</feature>
<feature type="disulfide bond" evidence="10">
    <location>
        <begin position="739"/>
        <end position="751"/>
    </location>
</feature>
<evidence type="ECO:0000256" key="10">
    <source>
        <dbReference type="PROSITE-ProRule" id="PRU00460"/>
    </source>
</evidence>
<dbReference type="GO" id="GO:0009888">
    <property type="term" value="P:tissue development"/>
    <property type="evidence" value="ECO:0007669"/>
    <property type="project" value="TreeGrafter"/>
</dbReference>
<dbReference type="PROSITE" id="PS51117">
    <property type="entry name" value="LAMININ_NTER"/>
    <property type="match status" value="1"/>
</dbReference>
<dbReference type="AlphaFoldDB" id="A0A085M091"/>
<evidence type="ECO:0000256" key="9">
    <source>
        <dbReference type="ARBA" id="ARBA00023292"/>
    </source>
</evidence>
<feature type="disulfide bond" evidence="10">
    <location>
        <begin position="741"/>
        <end position="758"/>
    </location>
</feature>
<feature type="domain" description="Laminin EGF-like" evidence="12">
    <location>
        <begin position="739"/>
        <end position="784"/>
    </location>
</feature>
<dbReference type="PROSITE" id="PS50027">
    <property type="entry name" value="EGF_LAM_2"/>
    <property type="match status" value="6"/>
</dbReference>
<feature type="domain" description="Laminin N-terminal" evidence="13">
    <location>
        <begin position="222"/>
        <end position="472"/>
    </location>
</feature>
<dbReference type="EMBL" id="KL363250">
    <property type="protein sequence ID" value="KFD50637.1"/>
    <property type="molecule type" value="Genomic_DNA"/>
</dbReference>